<dbReference type="OrthoDB" id="7669876at2759"/>
<organism evidence="2 3">
    <name type="scientific">Trichonephila inaurata madagascariensis</name>
    <dbReference type="NCBI Taxonomy" id="2747483"/>
    <lineage>
        <taxon>Eukaryota</taxon>
        <taxon>Metazoa</taxon>
        <taxon>Ecdysozoa</taxon>
        <taxon>Arthropoda</taxon>
        <taxon>Chelicerata</taxon>
        <taxon>Arachnida</taxon>
        <taxon>Araneae</taxon>
        <taxon>Araneomorphae</taxon>
        <taxon>Entelegynae</taxon>
        <taxon>Araneoidea</taxon>
        <taxon>Nephilidae</taxon>
        <taxon>Trichonephila</taxon>
        <taxon>Trichonephila inaurata</taxon>
    </lineage>
</organism>
<dbReference type="EMBL" id="BMAV01009842">
    <property type="protein sequence ID" value="GFY54385.1"/>
    <property type="molecule type" value="Genomic_DNA"/>
</dbReference>
<dbReference type="Proteomes" id="UP000886998">
    <property type="component" value="Unassembled WGS sequence"/>
</dbReference>
<evidence type="ECO:0000313" key="3">
    <source>
        <dbReference type="Proteomes" id="UP000886998"/>
    </source>
</evidence>
<evidence type="ECO:0000256" key="1">
    <source>
        <dbReference type="SAM" id="MobiDB-lite"/>
    </source>
</evidence>
<keyword evidence="3" id="KW-1185">Reference proteome</keyword>
<feature type="compositionally biased region" description="Polar residues" evidence="1">
    <location>
        <begin position="93"/>
        <end position="112"/>
    </location>
</feature>
<comment type="caution">
    <text evidence="2">The sequence shown here is derived from an EMBL/GenBank/DDBJ whole genome shotgun (WGS) entry which is preliminary data.</text>
</comment>
<protein>
    <submittedName>
        <fullName evidence="2">Uncharacterized protein</fullName>
    </submittedName>
</protein>
<gene>
    <name evidence="2" type="ORF">TNIN_203771</name>
</gene>
<dbReference type="AlphaFoldDB" id="A0A8X6XKR3"/>
<proteinExistence type="predicted"/>
<feature type="compositionally biased region" description="Low complexity" evidence="1">
    <location>
        <begin position="113"/>
        <end position="126"/>
    </location>
</feature>
<name>A0A8X6XKR3_9ARAC</name>
<evidence type="ECO:0000313" key="2">
    <source>
        <dbReference type="EMBL" id="GFY54385.1"/>
    </source>
</evidence>
<reference evidence="2" key="1">
    <citation type="submission" date="2020-08" db="EMBL/GenBank/DDBJ databases">
        <title>Multicomponent nature underlies the extraordinary mechanical properties of spider dragline silk.</title>
        <authorList>
            <person name="Kono N."/>
            <person name="Nakamura H."/>
            <person name="Mori M."/>
            <person name="Yoshida Y."/>
            <person name="Ohtoshi R."/>
            <person name="Malay A.D."/>
            <person name="Moran D.A.P."/>
            <person name="Tomita M."/>
            <person name="Numata K."/>
            <person name="Arakawa K."/>
        </authorList>
    </citation>
    <scope>NUCLEOTIDE SEQUENCE</scope>
</reference>
<sequence length="136" mass="15629">MGDTSISFVCNKSVRKIILFSEETLKKYRTVLKIRKKHNIKYKDIILPDKYINNCYHRKCYKAFTGVIEKHLTSKPVNSTKNSEKQESAFVPTDNSSPTTPLIPQLTTEPSHLQSLSTESSVTSQSHKFQEMSFQK</sequence>
<accession>A0A8X6XKR3</accession>
<feature type="region of interest" description="Disordered" evidence="1">
    <location>
        <begin position="75"/>
        <end position="136"/>
    </location>
</feature>